<dbReference type="Proteomes" id="UP000626092">
    <property type="component" value="Unassembled WGS sequence"/>
</dbReference>
<protein>
    <recommendedName>
        <fullName evidence="3">RING-type domain-containing protein</fullName>
    </recommendedName>
</protein>
<dbReference type="AlphaFoldDB" id="A0A834HH23"/>
<dbReference type="SMART" id="SM00184">
    <property type="entry name" value="RING"/>
    <property type="match status" value="1"/>
</dbReference>
<dbReference type="PROSITE" id="PS50089">
    <property type="entry name" value="ZF_RING_2"/>
    <property type="match status" value="1"/>
</dbReference>
<dbReference type="UniPathway" id="UPA00143"/>
<dbReference type="PANTHER" id="PTHR45676">
    <property type="entry name" value="RING-H2 FINGER PROTEIN ATL51-RELATED"/>
    <property type="match status" value="1"/>
</dbReference>
<evidence type="ECO:0000313" key="5">
    <source>
        <dbReference type="Proteomes" id="UP000626092"/>
    </source>
</evidence>
<dbReference type="InterPro" id="IPR001841">
    <property type="entry name" value="Znf_RING"/>
</dbReference>
<evidence type="ECO:0000256" key="2">
    <source>
        <dbReference type="SAM" id="MobiDB-lite"/>
    </source>
</evidence>
<organism evidence="4 5">
    <name type="scientific">Rhododendron simsii</name>
    <name type="common">Sims's rhododendron</name>
    <dbReference type="NCBI Taxonomy" id="118357"/>
    <lineage>
        <taxon>Eukaryota</taxon>
        <taxon>Viridiplantae</taxon>
        <taxon>Streptophyta</taxon>
        <taxon>Embryophyta</taxon>
        <taxon>Tracheophyta</taxon>
        <taxon>Spermatophyta</taxon>
        <taxon>Magnoliopsida</taxon>
        <taxon>eudicotyledons</taxon>
        <taxon>Gunneridae</taxon>
        <taxon>Pentapetalae</taxon>
        <taxon>asterids</taxon>
        <taxon>Ericales</taxon>
        <taxon>Ericaceae</taxon>
        <taxon>Ericoideae</taxon>
        <taxon>Rhodoreae</taxon>
        <taxon>Rhododendron</taxon>
    </lineage>
</organism>
<feature type="region of interest" description="Disordered" evidence="2">
    <location>
        <begin position="1"/>
        <end position="26"/>
    </location>
</feature>
<dbReference type="GO" id="GO:0016567">
    <property type="term" value="P:protein ubiquitination"/>
    <property type="evidence" value="ECO:0007669"/>
    <property type="project" value="UniProtKB-UniPathway"/>
</dbReference>
<keyword evidence="1" id="KW-0862">Zinc</keyword>
<dbReference type="GO" id="GO:0008270">
    <property type="term" value="F:zinc ion binding"/>
    <property type="evidence" value="ECO:0007669"/>
    <property type="project" value="UniProtKB-KW"/>
</dbReference>
<evidence type="ECO:0000256" key="1">
    <source>
        <dbReference type="PROSITE-ProRule" id="PRU00175"/>
    </source>
</evidence>
<reference evidence="4" key="1">
    <citation type="submission" date="2019-11" db="EMBL/GenBank/DDBJ databases">
        <authorList>
            <person name="Liu Y."/>
            <person name="Hou J."/>
            <person name="Li T.-Q."/>
            <person name="Guan C.-H."/>
            <person name="Wu X."/>
            <person name="Wu H.-Z."/>
            <person name="Ling F."/>
            <person name="Zhang R."/>
            <person name="Shi X.-G."/>
            <person name="Ren J.-P."/>
            <person name="Chen E.-F."/>
            <person name="Sun J.-M."/>
        </authorList>
    </citation>
    <scope>NUCLEOTIDE SEQUENCE</scope>
    <source>
        <strain evidence="4">Adult_tree_wgs_1</strain>
        <tissue evidence="4">Leaves</tissue>
    </source>
</reference>
<accession>A0A834HH23</accession>
<dbReference type="Pfam" id="PF13639">
    <property type="entry name" value="zf-RING_2"/>
    <property type="match status" value="1"/>
</dbReference>
<dbReference type="PANTHER" id="PTHR45676:SF178">
    <property type="entry name" value="RING-TYPE E3 UBIQUITIN TRANSFERASE"/>
    <property type="match status" value="1"/>
</dbReference>
<name>A0A834HH23_RHOSS</name>
<dbReference type="OrthoDB" id="4348522at2759"/>
<proteinExistence type="predicted"/>
<sequence>MSQPRLLPVPPLNSPDHPSTVRVSAHQFPPSEPPAYAVANGQSEFIIIINYTANFLSSDPADSRTMPGFSSRSEIKFPTNYYMIGSAVSDFIPFPLNDIHWEARTHDGLVQSATLLFDEDELNHRVAGFLMDLKTAPCNAGQRKLSVDLTIVKEITLPAEEFAAWSSWYDEQAASDENFEIKLAAAIMGQRRERGVGFALGVITPDIYPVEGLEDQVSSRWFDTTDLEEVCYEGGDAKEQCSICLEEFVVGSSGAQLPACSHVYHLRCVSQWLERNDACPLCRTVLPSSDSPYIRFEIELPRS</sequence>
<dbReference type="EMBL" id="WJXA01000001">
    <property type="protein sequence ID" value="KAF7152181.1"/>
    <property type="molecule type" value="Genomic_DNA"/>
</dbReference>
<evidence type="ECO:0000313" key="4">
    <source>
        <dbReference type="EMBL" id="KAF7152181.1"/>
    </source>
</evidence>
<dbReference type="Gene3D" id="3.30.40.10">
    <property type="entry name" value="Zinc/RING finger domain, C3HC4 (zinc finger)"/>
    <property type="match status" value="1"/>
</dbReference>
<keyword evidence="1" id="KW-0479">Metal-binding</keyword>
<evidence type="ECO:0000259" key="3">
    <source>
        <dbReference type="PROSITE" id="PS50089"/>
    </source>
</evidence>
<feature type="domain" description="RING-type" evidence="3">
    <location>
        <begin position="241"/>
        <end position="283"/>
    </location>
</feature>
<dbReference type="SUPFAM" id="SSF57850">
    <property type="entry name" value="RING/U-box"/>
    <property type="match status" value="1"/>
</dbReference>
<keyword evidence="1" id="KW-0863">Zinc-finger</keyword>
<comment type="caution">
    <text evidence="4">The sequence shown here is derived from an EMBL/GenBank/DDBJ whole genome shotgun (WGS) entry which is preliminary data.</text>
</comment>
<dbReference type="InterPro" id="IPR013083">
    <property type="entry name" value="Znf_RING/FYVE/PHD"/>
</dbReference>
<keyword evidence="5" id="KW-1185">Reference proteome</keyword>
<gene>
    <name evidence="4" type="ORF">RHSIM_Rhsim01G0200300</name>
</gene>